<dbReference type="RefSeq" id="WP_103220133.1">
    <property type="nucleotide sequence ID" value="NZ_LGIY01000025.1"/>
</dbReference>
<dbReference type="PROSITE" id="PS51464">
    <property type="entry name" value="SIS"/>
    <property type="match status" value="1"/>
</dbReference>
<dbReference type="InterPro" id="IPR036388">
    <property type="entry name" value="WH-like_DNA-bd_sf"/>
</dbReference>
<dbReference type="InterPro" id="IPR035472">
    <property type="entry name" value="RpiR-like_SIS"/>
</dbReference>
<dbReference type="EMBL" id="LGIY01000025">
    <property type="protein sequence ID" value="POE40598.1"/>
    <property type="molecule type" value="Genomic_DNA"/>
</dbReference>
<dbReference type="SUPFAM" id="SSF53697">
    <property type="entry name" value="SIS domain"/>
    <property type="match status" value="1"/>
</dbReference>
<keyword evidence="2" id="KW-0238">DNA-binding</keyword>
<dbReference type="PROSITE" id="PS51071">
    <property type="entry name" value="HTH_RPIR"/>
    <property type="match status" value="1"/>
</dbReference>
<dbReference type="InterPro" id="IPR047640">
    <property type="entry name" value="RpiR-like"/>
</dbReference>
<evidence type="ECO:0000256" key="3">
    <source>
        <dbReference type="ARBA" id="ARBA00023163"/>
    </source>
</evidence>
<feature type="domain" description="HTH rpiR-type" evidence="4">
    <location>
        <begin position="1"/>
        <end position="77"/>
    </location>
</feature>
<dbReference type="GO" id="GO:0003677">
    <property type="term" value="F:DNA binding"/>
    <property type="evidence" value="ECO:0007669"/>
    <property type="project" value="UniProtKB-KW"/>
</dbReference>
<evidence type="ECO:0000313" key="7">
    <source>
        <dbReference type="Proteomes" id="UP000237433"/>
    </source>
</evidence>
<dbReference type="InterPro" id="IPR046348">
    <property type="entry name" value="SIS_dom_sf"/>
</dbReference>
<evidence type="ECO:0000259" key="5">
    <source>
        <dbReference type="PROSITE" id="PS51464"/>
    </source>
</evidence>
<dbReference type="AlphaFoldDB" id="A0ABD6VYP0"/>
<protein>
    <submittedName>
        <fullName evidence="6">Transcriptional regulator</fullName>
    </submittedName>
</protein>
<dbReference type="Pfam" id="PF01380">
    <property type="entry name" value="SIS"/>
    <property type="match status" value="1"/>
</dbReference>
<evidence type="ECO:0000256" key="2">
    <source>
        <dbReference type="ARBA" id="ARBA00023125"/>
    </source>
</evidence>
<evidence type="ECO:0000259" key="4">
    <source>
        <dbReference type="PROSITE" id="PS51071"/>
    </source>
</evidence>
<dbReference type="InterPro" id="IPR009057">
    <property type="entry name" value="Homeodomain-like_sf"/>
</dbReference>
<name>A0ABD6VYP0_LACPA</name>
<dbReference type="CDD" id="cd05013">
    <property type="entry name" value="SIS_RpiR"/>
    <property type="match status" value="1"/>
</dbReference>
<dbReference type="SUPFAM" id="SSF46689">
    <property type="entry name" value="Homeodomain-like"/>
    <property type="match status" value="1"/>
</dbReference>
<sequence length="261" mass="30251">MNLEAFINQKYDTLNSTDKDILEFVVQNKELVKEASLSEIADKAHFSKSAVFRVCKKLGLTGFSQLRYMLQDETNPESEEVPDVDYLSQTVRSVLWTVNQFKSTKLDDVYAEVYKANNVYIYATGWMQQIMAQQLQRNLYLLGKMSFVFPAALEEMSAPQNHVTQNDMLIVISYSGMRASVIKFVETLQLQGVKVLSFTSFKQNKVAQEADYNLYYDTINKSIEYENRRERFFPNLDILIDIFCMGLINYTSAREKEEEQS</sequence>
<proteinExistence type="predicted"/>
<accession>A0ABD6VYP0</accession>
<feature type="domain" description="SIS" evidence="5">
    <location>
        <begin position="109"/>
        <end position="253"/>
    </location>
</feature>
<organism evidence="6 7">
    <name type="scientific">Lacticaseibacillus paracasei</name>
    <name type="common">Lactobacillus paracasei</name>
    <dbReference type="NCBI Taxonomy" id="1597"/>
    <lineage>
        <taxon>Bacteria</taxon>
        <taxon>Bacillati</taxon>
        <taxon>Bacillota</taxon>
        <taxon>Bacilli</taxon>
        <taxon>Lactobacillales</taxon>
        <taxon>Lactobacillaceae</taxon>
        <taxon>Lacticaseibacillus</taxon>
    </lineage>
</organism>
<dbReference type="InterPro" id="IPR000281">
    <property type="entry name" value="HTH_RpiR"/>
</dbReference>
<dbReference type="PANTHER" id="PTHR30514:SF1">
    <property type="entry name" value="HTH-TYPE TRANSCRIPTIONAL REGULATOR HEXR-RELATED"/>
    <property type="match status" value="1"/>
</dbReference>
<dbReference type="Gene3D" id="3.40.50.10490">
    <property type="entry name" value="Glucose-6-phosphate isomerase like protein, domain 1"/>
    <property type="match status" value="1"/>
</dbReference>
<dbReference type="Proteomes" id="UP000237433">
    <property type="component" value="Unassembled WGS sequence"/>
</dbReference>
<gene>
    <name evidence="6" type="ORF">ACX51_12655</name>
</gene>
<dbReference type="Pfam" id="PF01418">
    <property type="entry name" value="HTH_6"/>
    <property type="match status" value="1"/>
</dbReference>
<comment type="caution">
    <text evidence="6">The sequence shown here is derived from an EMBL/GenBank/DDBJ whole genome shotgun (WGS) entry which is preliminary data.</text>
</comment>
<dbReference type="InterPro" id="IPR001347">
    <property type="entry name" value="SIS_dom"/>
</dbReference>
<dbReference type="Gene3D" id="1.10.10.10">
    <property type="entry name" value="Winged helix-like DNA-binding domain superfamily/Winged helix DNA-binding domain"/>
    <property type="match status" value="1"/>
</dbReference>
<evidence type="ECO:0000256" key="1">
    <source>
        <dbReference type="ARBA" id="ARBA00023015"/>
    </source>
</evidence>
<keyword evidence="1" id="KW-0805">Transcription regulation</keyword>
<evidence type="ECO:0000313" key="6">
    <source>
        <dbReference type="EMBL" id="POE40598.1"/>
    </source>
</evidence>
<keyword evidence="3" id="KW-0804">Transcription</keyword>
<dbReference type="PANTHER" id="PTHR30514">
    <property type="entry name" value="GLUCOKINASE"/>
    <property type="match status" value="1"/>
</dbReference>
<reference evidence="6 7" key="1">
    <citation type="journal article" date="2015" name="J. Am. Soc. Brew. Chem.">
        <title>Dissolved carbon dioxide selects for lactic acid bacteria able to grow in and spoil packaged beer.</title>
        <authorList>
            <person name="Bergsveinson J."/>
            <person name="Redekop A."/>
            <person name="Zoerb S."/>
            <person name="Ziola B."/>
        </authorList>
    </citation>
    <scope>NUCLEOTIDE SEQUENCE [LARGE SCALE GENOMIC DNA]</scope>
    <source>
        <strain evidence="6 7">CCC B1205</strain>
    </source>
</reference>